<evidence type="ECO:0000256" key="1">
    <source>
        <dbReference type="SAM" id="MobiDB-lite"/>
    </source>
</evidence>
<protein>
    <submittedName>
        <fullName evidence="2">Uncharacterized protein</fullName>
    </submittedName>
</protein>
<accession>A0ABY5PMZ4</accession>
<reference evidence="3" key="1">
    <citation type="submission" date="2021-11" db="EMBL/GenBank/DDBJ databases">
        <title>Cultivation dependent microbiological survey of springs from the worlds oldest radium mine currently devoted to the extraction of radon-saturated water.</title>
        <authorList>
            <person name="Kapinusova G."/>
            <person name="Smrhova T."/>
            <person name="Strejcek M."/>
            <person name="Suman J."/>
            <person name="Jani K."/>
            <person name="Pajer P."/>
            <person name="Uhlik O."/>
        </authorList>
    </citation>
    <scope>NUCLEOTIDE SEQUENCE [LARGE SCALE GENOMIC DNA]</scope>
    <source>
        <strain evidence="3">J379</strain>
    </source>
</reference>
<evidence type="ECO:0000313" key="2">
    <source>
        <dbReference type="EMBL" id="UUY06043.1"/>
    </source>
</evidence>
<sequence>MTQTTDLTPADLADAPTVDEAVAALTAEQTDQGVPMRRIGGRRRRASAEAPETVARDETAAPAASSEPDAEPVGVEDFGPYVTRLMAEARSAAAAYRRDTEREAAERAAEVLAKAAADAAEIRAAATRDAEAVLAAARVQAQALSSRVSEMAAELHAGAEALAAAPAADAEEQPAS</sequence>
<dbReference type="Proteomes" id="UP001058860">
    <property type="component" value="Chromosome"/>
</dbReference>
<feature type="region of interest" description="Disordered" evidence="1">
    <location>
        <begin position="25"/>
        <end position="76"/>
    </location>
</feature>
<evidence type="ECO:0000313" key="3">
    <source>
        <dbReference type="Proteomes" id="UP001058860"/>
    </source>
</evidence>
<gene>
    <name evidence="2" type="ORF">LRS13_11165</name>
</gene>
<name>A0ABY5PMZ4_9ACTN</name>
<organism evidence="2 3">
    <name type="scientific">Svornostia abyssi</name>
    <dbReference type="NCBI Taxonomy" id="2898438"/>
    <lineage>
        <taxon>Bacteria</taxon>
        <taxon>Bacillati</taxon>
        <taxon>Actinomycetota</taxon>
        <taxon>Thermoleophilia</taxon>
        <taxon>Solirubrobacterales</taxon>
        <taxon>Baekduiaceae</taxon>
        <taxon>Svornostia</taxon>
    </lineage>
</organism>
<keyword evidence="3" id="KW-1185">Reference proteome</keyword>
<dbReference type="EMBL" id="CP088295">
    <property type="protein sequence ID" value="UUY06043.1"/>
    <property type="molecule type" value="Genomic_DNA"/>
</dbReference>
<dbReference type="RefSeq" id="WP_353866474.1">
    <property type="nucleotide sequence ID" value="NZ_CP088295.1"/>
</dbReference>
<proteinExistence type="predicted"/>